<evidence type="ECO:0000313" key="8">
    <source>
        <dbReference type="EMBL" id="UUP14317.1"/>
    </source>
</evidence>
<dbReference type="RefSeq" id="WP_232398142.1">
    <property type="nucleotide sequence ID" value="NZ_CP102173.1"/>
</dbReference>
<dbReference type="PANTHER" id="PTHR38050:SF2">
    <property type="entry name" value="FERULOYL ESTERASE C-RELATED"/>
    <property type="match status" value="1"/>
</dbReference>
<evidence type="ECO:0000256" key="1">
    <source>
        <dbReference type="ARBA" id="ARBA00004613"/>
    </source>
</evidence>
<dbReference type="InterPro" id="IPR029058">
    <property type="entry name" value="AB_hydrolase_fold"/>
</dbReference>
<dbReference type="Gene3D" id="3.40.50.1820">
    <property type="entry name" value="alpha/beta hydrolase"/>
    <property type="match status" value="1"/>
</dbReference>
<evidence type="ECO:0000256" key="5">
    <source>
        <dbReference type="ARBA" id="ARBA00022801"/>
    </source>
</evidence>
<dbReference type="Pfam" id="PF00756">
    <property type="entry name" value="Esterase"/>
    <property type="match status" value="1"/>
</dbReference>
<evidence type="ECO:0000313" key="9">
    <source>
        <dbReference type="Proteomes" id="UP001316184"/>
    </source>
</evidence>
<organism evidence="8 9">
    <name type="scientific">Aeromicrobium wangtongii</name>
    <dbReference type="NCBI Taxonomy" id="2969247"/>
    <lineage>
        <taxon>Bacteria</taxon>
        <taxon>Bacillati</taxon>
        <taxon>Actinomycetota</taxon>
        <taxon>Actinomycetes</taxon>
        <taxon>Propionibacteriales</taxon>
        <taxon>Nocardioidaceae</taxon>
        <taxon>Aeromicrobium</taxon>
    </lineage>
</organism>
<keyword evidence="9" id="KW-1185">Reference proteome</keyword>
<evidence type="ECO:0000256" key="3">
    <source>
        <dbReference type="ARBA" id="ARBA00022651"/>
    </source>
</evidence>
<keyword evidence="3" id="KW-0858">Xylan degradation</keyword>
<name>A0ABY5M908_9ACTN</name>
<dbReference type="InterPro" id="IPR000801">
    <property type="entry name" value="Esterase-like"/>
</dbReference>
<dbReference type="SUPFAM" id="SSF53474">
    <property type="entry name" value="alpha/beta-Hydrolases"/>
    <property type="match status" value="1"/>
</dbReference>
<keyword evidence="7" id="KW-0624">Polysaccharide degradation</keyword>
<keyword evidence="5 8" id="KW-0378">Hydrolase</keyword>
<evidence type="ECO:0000256" key="6">
    <source>
        <dbReference type="ARBA" id="ARBA00023277"/>
    </source>
</evidence>
<proteinExistence type="predicted"/>
<evidence type="ECO:0000256" key="2">
    <source>
        <dbReference type="ARBA" id="ARBA00022525"/>
    </source>
</evidence>
<gene>
    <name evidence="8" type="ORF">NQV15_03090</name>
</gene>
<keyword evidence="6" id="KW-0119">Carbohydrate metabolism</keyword>
<protein>
    <submittedName>
        <fullName evidence="8">Alpha/beta hydrolase-fold protein</fullName>
    </submittedName>
</protein>
<dbReference type="EMBL" id="CP102173">
    <property type="protein sequence ID" value="UUP14317.1"/>
    <property type="molecule type" value="Genomic_DNA"/>
</dbReference>
<comment type="subcellular location">
    <subcellularLocation>
        <location evidence="1">Secreted</location>
    </subcellularLocation>
</comment>
<dbReference type="InterPro" id="IPR043595">
    <property type="entry name" value="FaeB/C/D"/>
</dbReference>
<keyword evidence="4" id="KW-0732">Signal</keyword>
<evidence type="ECO:0000256" key="4">
    <source>
        <dbReference type="ARBA" id="ARBA00022729"/>
    </source>
</evidence>
<sequence length="319" mass="33642">MRRLLVGLSILVMVAGGIVFYAANGDATEQVRTAPAGCSIARPLPPGSTMHTITSGGHTRRYLLHVPPTYQGNTAAPVVLMFHGLGGDPKTVVDATDMADRADEDGTVLVVPLGRGTPSEWKFRDPVGDPDSDLTFVRDLVRHVQRTACTDPSRLYAAGFSNGSALTLALACDGTTRFAAYAAVSGPFYEPRCDDAPPASIIYFHGTSDTTVPFGGAETVIGRLPPVNDTMSNWATRGRCPSSQASTTADDAVRHFAWRGCRGGTDVDIYAVVGGVHGWPGGGPMSPGRASQTKDSPVDATALLWSFFQRHPRTPVSAG</sequence>
<evidence type="ECO:0000256" key="7">
    <source>
        <dbReference type="ARBA" id="ARBA00023326"/>
    </source>
</evidence>
<dbReference type="Proteomes" id="UP001316184">
    <property type="component" value="Chromosome"/>
</dbReference>
<dbReference type="PANTHER" id="PTHR38050">
    <property type="match status" value="1"/>
</dbReference>
<keyword evidence="2" id="KW-0964">Secreted</keyword>
<reference evidence="8 9" key="1">
    <citation type="submission" date="2022-08" db="EMBL/GenBank/DDBJ databases">
        <title>novel species in genus Aeromicrobium.</title>
        <authorList>
            <person name="Ye L."/>
        </authorList>
    </citation>
    <scope>NUCLEOTIDE SEQUENCE [LARGE SCALE GENOMIC DNA]</scope>
    <source>
        <strain evidence="9">zg-Y1379</strain>
    </source>
</reference>
<accession>A0ABY5M908</accession>
<dbReference type="GO" id="GO:0016787">
    <property type="term" value="F:hydrolase activity"/>
    <property type="evidence" value="ECO:0007669"/>
    <property type="project" value="UniProtKB-KW"/>
</dbReference>